<dbReference type="EMBL" id="SNVX01000006">
    <property type="protein sequence ID" value="TDN58106.1"/>
    <property type="molecule type" value="Genomic_DNA"/>
</dbReference>
<dbReference type="Pfam" id="PF09907">
    <property type="entry name" value="HigB_toxin"/>
    <property type="match status" value="1"/>
</dbReference>
<evidence type="ECO:0000313" key="1">
    <source>
        <dbReference type="EMBL" id="TDN58106.1"/>
    </source>
</evidence>
<dbReference type="Proteomes" id="UP000295530">
    <property type="component" value="Unassembled WGS sequence"/>
</dbReference>
<gene>
    <name evidence="1" type="ORF">EC847_10641</name>
</gene>
<proteinExistence type="predicted"/>
<dbReference type="GO" id="GO:0004519">
    <property type="term" value="F:endonuclease activity"/>
    <property type="evidence" value="ECO:0007669"/>
    <property type="project" value="InterPro"/>
</dbReference>
<dbReference type="InterPro" id="IPR018669">
    <property type="entry name" value="Toxin_HigB"/>
</dbReference>
<protein>
    <submittedName>
        <fullName evidence="1">mRNA interferase HigB</fullName>
    </submittedName>
</protein>
<comment type="caution">
    <text evidence="1">The sequence shown here is derived from an EMBL/GenBank/DDBJ whole genome shotgun (WGS) entry which is preliminary data.</text>
</comment>
<dbReference type="AlphaFoldDB" id="A0A4R6EKA6"/>
<dbReference type="OrthoDB" id="9799912at2"/>
<dbReference type="RefSeq" id="WP_125355288.1">
    <property type="nucleotide sequence ID" value="NZ_CP054058.1"/>
</dbReference>
<organism evidence="1 2">
    <name type="scientific">Scandinavium goeteborgense</name>
    <dbReference type="NCBI Taxonomy" id="1851514"/>
    <lineage>
        <taxon>Bacteria</taxon>
        <taxon>Pseudomonadati</taxon>
        <taxon>Pseudomonadota</taxon>
        <taxon>Gammaproteobacteria</taxon>
        <taxon>Enterobacterales</taxon>
        <taxon>Enterobacteriaceae</taxon>
        <taxon>Scandinavium</taxon>
    </lineage>
</organism>
<accession>A0A4R6EKA6</accession>
<evidence type="ECO:0000313" key="2">
    <source>
        <dbReference type="Proteomes" id="UP000295530"/>
    </source>
</evidence>
<sequence>MHLIAFKALTDAAKKFPQHEQELLELGGMIHKGYFKTPQSLRTLFPSLDNFKYLDKYYVLNLGHNELRLVALIFFESQKFYVRHIFTHREYDMFTAMHRTKGKK</sequence>
<name>A0A4R6EKA6_SCAGO</name>
<dbReference type="GO" id="GO:0110001">
    <property type="term" value="C:toxin-antitoxin complex"/>
    <property type="evidence" value="ECO:0007669"/>
    <property type="project" value="InterPro"/>
</dbReference>
<reference evidence="1 2" key="1">
    <citation type="submission" date="2019-03" db="EMBL/GenBank/DDBJ databases">
        <title>Genomic analyses of the natural microbiome of Caenorhabditis elegans.</title>
        <authorList>
            <person name="Samuel B."/>
        </authorList>
    </citation>
    <scope>NUCLEOTIDE SEQUENCE [LARGE SCALE GENOMIC DNA]</scope>
    <source>
        <strain evidence="1 2">BIGb0156</strain>
    </source>
</reference>
<dbReference type="GO" id="GO:0003723">
    <property type="term" value="F:RNA binding"/>
    <property type="evidence" value="ECO:0007669"/>
    <property type="project" value="InterPro"/>
</dbReference>
<keyword evidence="2" id="KW-1185">Reference proteome</keyword>